<name>E2BQJ5_HARSA</name>
<reference evidence="1 2" key="1">
    <citation type="journal article" date="2010" name="Science">
        <title>Genomic comparison of the ants Camponotus floridanus and Harpegnathos saltator.</title>
        <authorList>
            <person name="Bonasio R."/>
            <person name="Zhang G."/>
            <person name="Ye C."/>
            <person name="Mutti N.S."/>
            <person name="Fang X."/>
            <person name="Qin N."/>
            <person name="Donahue G."/>
            <person name="Yang P."/>
            <person name="Li Q."/>
            <person name="Li C."/>
            <person name="Zhang P."/>
            <person name="Huang Z."/>
            <person name="Berger S.L."/>
            <person name="Reinberg D."/>
            <person name="Wang J."/>
            <person name="Liebig J."/>
        </authorList>
    </citation>
    <scope>NUCLEOTIDE SEQUENCE [LARGE SCALE GENOMIC DNA]</scope>
    <source>
        <strain evidence="1 2">R22 G/1</strain>
    </source>
</reference>
<keyword evidence="2" id="KW-1185">Reference proteome</keyword>
<feature type="non-terminal residue" evidence="1">
    <location>
        <position position="1"/>
    </location>
</feature>
<feature type="non-terminal residue" evidence="1">
    <location>
        <position position="96"/>
    </location>
</feature>
<dbReference type="AlphaFoldDB" id="E2BQJ5"/>
<sequence>KIIQGQLQKRLGLIIDIPKQGTENTNDDNTARRFFENPAVSNQITDIIRFSTLLKAISSGHEIDCTKFGEYCKETANLYRKVYSWYPMSPTLCKLL</sequence>
<evidence type="ECO:0000313" key="1">
    <source>
        <dbReference type="EMBL" id="EFN82053.1"/>
    </source>
</evidence>
<gene>
    <name evidence="1" type="ORF">EAI_09412</name>
</gene>
<evidence type="ECO:0000313" key="2">
    <source>
        <dbReference type="Proteomes" id="UP000008237"/>
    </source>
</evidence>
<organism evidence="2">
    <name type="scientific">Harpegnathos saltator</name>
    <name type="common">Jerdon's jumping ant</name>
    <dbReference type="NCBI Taxonomy" id="610380"/>
    <lineage>
        <taxon>Eukaryota</taxon>
        <taxon>Metazoa</taxon>
        <taxon>Ecdysozoa</taxon>
        <taxon>Arthropoda</taxon>
        <taxon>Hexapoda</taxon>
        <taxon>Insecta</taxon>
        <taxon>Pterygota</taxon>
        <taxon>Neoptera</taxon>
        <taxon>Endopterygota</taxon>
        <taxon>Hymenoptera</taxon>
        <taxon>Apocrita</taxon>
        <taxon>Aculeata</taxon>
        <taxon>Formicoidea</taxon>
        <taxon>Formicidae</taxon>
        <taxon>Ponerinae</taxon>
        <taxon>Ponerini</taxon>
        <taxon>Harpegnathos</taxon>
    </lineage>
</organism>
<dbReference type="EMBL" id="GL449769">
    <property type="protein sequence ID" value="EFN82053.1"/>
    <property type="molecule type" value="Genomic_DNA"/>
</dbReference>
<dbReference type="Proteomes" id="UP000008237">
    <property type="component" value="Unassembled WGS sequence"/>
</dbReference>
<accession>E2BQJ5</accession>
<protein>
    <submittedName>
        <fullName evidence="1">Uncharacterized protein</fullName>
    </submittedName>
</protein>
<dbReference type="InParanoid" id="E2BQJ5"/>
<proteinExistence type="predicted"/>